<sequence>MLGVTAFLRVSLMSAALTATASVAALPILAIPQAALAASSQPTQKPGHGAQDHGGRQSAPGAAGAAGGTANGGPPLTAPQPTTPAAGCLKPGVPLCMDDQATFLSADKMSSCQGEVKDYVDKSMSYLTCLNEENVSTGRELSRNVDRFNCRLSGRKGCAN</sequence>
<organism evidence="3 4">
    <name type="scientific">Azospirillum melinis</name>
    <dbReference type="NCBI Taxonomy" id="328839"/>
    <lineage>
        <taxon>Bacteria</taxon>
        <taxon>Pseudomonadati</taxon>
        <taxon>Pseudomonadota</taxon>
        <taxon>Alphaproteobacteria</taxon>
        <taxon>Rhodospirillales</taxon>
        <taxon>Azospirillaceae</taxon>
        <taxon>Azospirillum</taxon>
    </lineage>
</organism>
<dbReference type="RefSeq" id="WP_174471913.1">
    <property type="nucleotide sequence ID" value="NZ_JAGINN010000001.1"/>
</dbReference>
<comment type="caution">
    <text evidence="3">The sequence shown here is derived from an EMBL/GenBank/DDBJ whole genome shotgun (WGS) entry which is preliminary data.</text>
</comment>
<protein>
    <submittedName>
        <fullName evidence="3">Uncharacterized protein</fullName>
    </submittedName>
</protein>
<evidence type="ECO:0000313" key="3">
    <source>
        <dbReference type="EMBL" id="NUB00747.1"/>
    </source>
</evidence>
<keyword evidence="2" id="KW-0732">Signal</keyword>
<reference evidence="3 4" key="1">
    <citation type="submission" date="2019-10" db="EMBL/GenBank/DDBJ databases">
        <title>Genome sequence of Azospirillum melinis.</title>
        <authorList>
            <person name="Ambrosini A."/>
            <person name="Sant'Anna F.H."/>
            <person name="Cassan F.D."/>
            <person name="Souza E.M."/>
            <person name="Passaglia L.M.P."/>
        </authorList>
    </citation>
    <scope>NUCLEOTIDE SEQUENCE [LARGE SCALE GENOMIC DNA]</scope>
    <source>
        <strain evidence="3 4">TMCY0552</strain>
    </source>
</reference>
<proteinExistence type="predicted"/>
<feature type="region of interest" description="Disordered" evidence="1">
    <location>
        <begin position="39"/>
        <end position="85"/>
    </location>
</feature>
<evidence type="ECO:0000313" key="4">
    <source>
        <dbReference type="Proteomes" id="UP000605086"/>
    </source>
</evidence>
<dbReference type="EMBL" id="WHOS01000018">
    <property type="protein sequence ID" value="NUB00747.1"/>
    <property type="molecule type" value="Genomic_DNA"/>
</dbReference>
<name>A0ABX2KE16_9PROT</name>
<evidence type="ECO:0000256" key="1">
    <source>
        <dbReference type="SAM" id="MobiDB-lite"/>
    </source>
</evidence>
<evidence type="ECO:0000256" key="2">
    <source>
        <dbReference type="SAM" id="SignalP"/>
    </source>
</evidence>
<feature type="chain" id="PRO_5047190475" evidence="2">
    <location>
        <begin position="38"/>
        <end position="160"/>
    </location>
</feature>
<dbReference type="Proteomes" id="UP000605086">
    <property type="component" value="Unassembled WGS sequence"/>
</dbReference>
<gene>
    <name evidence="3" type="ORF">GBZ48_15810</name>
</gene>
<feature type="signal peptide" evidence="2">
    <location>
        <begin position="1"/>
        <end position="37"/>
    </location>
</feature>
<accession>A0ABX2KE16</accession>
<keyword evidence="4" id="KW-1185">Reference proteome</keyword>